<proteinExistence type="predicted"/>
<dbReference type="Proteomes" id="UP000887574">
    <property type="component" value="Unplaced"/>
</dbReference>
<dbReference type="GO" id="GO:0008202">
    <property type="term" value="P:steroid metabolic process"/>
    <property type="evidence" value="ECO:0007669"/>
    <property type="project" value="TreeGrafter"/>
</dbReference>
<dbReference type="PANTHER" id="PTHR43313:SF7">
    <property type="entry name" value="17-BETA-HYDROXYSTEROID DEHYDROGENASE TYPE 6"/>
    <property type="match status" value="1"/>
</dbReference>
<dbReference type="WBParaSite" id="jg23808">
    <property type="protein sequence ID" value="jg23808"/>
    <property type="gene ID" value="jg23808"/>
</dbReference>
<evidence type="ECO:0000313" key="2">
    <source>
        <dbReference type="WBParaSite" id="jg23808"/>
    </source>
</evidence>
<dbReference type="Pfam" id="PF00106">
    <property type="entry name" value="adh_short"/>
    <property type="match status" value="1"/>
</dbReference>
<accession>A0A915DW38</accession>
<reference evidence="2" key="1">
    <citation type="submission" date="2022-11" db="UniProtKB">
        <authorList>
            <consortium name="WormBaseParasite"/>
        </authorList>
    </citation>
    <scope>IDENTIFICATION</scope>
</reference>
<dbReference type="SUPFAM" id="SSF51735">
    <property type="entry name" value="NAD(P)-binding Rossmann-fold domains"/>
    <property type="match status" value="1"/>
</dbReference>
<dbReference type="PANTHER" id="PTHR43313">
    <property type="entry name" value="SHORT-CHAIN DEHYDROGENASE/REDUCTASE FAMILY 9C"/>
    <property type="match status" value="1"/>
</dbReference>
<evidence type="ECO:0000313" key="1">
    <source>
        <dbReference type="Proteomes" id="UP000887574"/>
    </source>
</evidence>
<dbReference type="PRINTS" id="PR00081">
    <property type="entry name" value="GDHRDH"/>
</dbReference>
<dbReference type="GO" id="GO:0016491">
    <property type="term" value="F:oxidoreductase activity"/>
    <property type="evidence" value="ECO:0007669"/>
    <property type="project" value="TreeGrafter"/>
</dbReference>
<keyword evidence="1" id="KW-1185">Reference proteome</keyword>
<name>A0A915DW38_9BILA</name>
<dbReference type="AlphaFoldDB" id="A0A915DW38"/>
<dbReference type="InterPro" id="IPR036291">
    <property type="entry name" value="NAD(P)-bd_dom_sf"/>
</dbReference>
<dbReference type="Gene3D" id="3.40.50.720">
    <property type="entry name" value="NAD(P)-binding Rossmann-like Domain"/>
    <property type="match status" value="1"/>
</dbReference>
<dbReference type="InterPro" id="IPR002347">
    <property type="entry name" value="SDR_fam"/>
</dbReference>
<organism evidence="1 2">
    <name type="scientific">Ditylenchus dipsaci</name>
    <dbReference type="NCBI Taxonomy" id="166011"/>
    <lineage>
        <taxon>Eukaryota</taxon>
        <taxon>Metazoa</taxon>
        <taxon>Ecdysozoa</taxon>
        <taxon>Nematoda</taxon>
        <taxon>Chromadorea</taxon>
        <taxon>Rhabditida</taxon>
        <taxon>Tylenchina</taxon>
        <taxon>Tylenchomorpha</taxon>
        <taxon>Sphaerularioidea</taxon>
        <taxon>Anguinidae</taxon>
        <taxon>Anguininae</taxon>
        <taxon>Ditylenchus</taxon>
    </lineage>
</organism>
<sequence length="185" mass="20525">MLGYLVWLFATVIGVYLLVRKSIESIVVGSIKEKPVLITGCDSGFGFDLALKCLFNGIPVFAAFLMEEQAKKFVEDNLGDYKGLHALVNNAGVVGNVAWDDWLTPEDYENVWQVNTLGVIRVTHAFKHLVKGMKKMSTRVLALPAIGPYNVSKFAVEAYCDTIRVELGRFGVKWSSLNQASLKLH</sequence>
<protein>
    <submittedName>
        <fullName evidence="2">Uncharacterized protein</fullName>
    </submittedName>
</protein>